<gene>
    <name evidence="1" type="ORF">CEXT_167821</name>
</gene>
<name>A0AAV4XLK3_CAEEX</name>
<dbReference type="AlphaFoldDB" id="A0AAV4XLK3"/>
<feature type="non-terminal residue" evidence="1">
    <location>
        <position position="49"/>
    </location>
</feature>
<accession>A0AAV4XLK3</accession>
<dbReference type="Proteomes" id="UP001054945">
    <property type="component" value="Unassembled WGS sequence"/>
</dbReference>
<dbReference type="EMBL" id="BPLR01000551">
    <property type="protein sequence ID" value="GIY95574.1"/>
    <property type="molecule type" value="Genomic_DNA"/>
</dbReference>
<organism evidence="1 2">
    <name type="scientific">Caerostris extrusa</name>
    <name type="common">Bark spider</name>
    <name type="synonym">Caerostris bankana</name>
    <dbReference type="NCBI Taxonomy" id="172846"/>
    <lineage>
        <taxon>Eukaryota</taxon>
        <taxon>Metazoa</taxon>
        <taxon>Ecdysozoa</taxon>
        <taxon>Arthropoda</taxon>
        <taxon>Chelicerata</taxon>
        <taxon>Arachnida</taxon>
        <taxon>Araneae</taxon>
        <taxon>Araneomorphae</taxon>
        <taxon>Entelegynae</taxon>
        <taxon>Araneoidea</taxon>
        <taxon>Araneidae</taxon>
        <taxon>Caerostris</taxon>
    </lineage>
</organism>
<protein>
    <submittedName>
        <fullName evidence="1">Uncharacterized protein</fullName>
    </submittedName>
</protein>
<sequence length="49" mass="5745">MTILVIISGGIVIHAVMYPDYPFNKELFRRTFHRPGFSLFMTPITQIFQ</sequence>
<evidence type="ECO:0000313" key="1">
    <source>
        <dbReference type="EMBL" id="GIY95574.1"/>
    </source>
</evidence>
<evidence type="ECO:0000313" key="2">
    <source>
        <dbReference type="Proteomes" id="UP001054945"/>
    </source>
</evidence>
<proteinExistence type="predicted"/>
<reference evidence="1 2" key="1">
    <citation type="submission" date="2021-06" db="EMBL/GenBank/DDBJ databases">
        <title>Caerostris extrusa draft genome.</title>
        <authorList>
            <person name="Kono N."/>
            <person name="Arakawa K."/>
        </authorList>
    </citation>
    <scope>NUCLEOTIDE SEQUENCE [LARGE SCALE GENOMIC DNA]</scope>
</reference>
<keyword evidence="2" id="KW-1185">Reference proteome</keyword>
<comment type="caution">
    <text evidence="1">The sequence shown here is derived from an EMBL/GenBank/DDBJ whole genome shotgun (WGS) entry which is preliminary data.</text>
</comment>